<keyword evidence="3" id="KW-0328">Glycosyltransferase</keyword>
<evidence type="ECO:0000259" key="9">
    <source>
        <dbReference type="Pfam" id="PF13231"/>
    </source>
</evidence>
<feature type="transmembrane region" description="Helical" evidence="8">
    <location>
        <begin position="143"/>
        <end position="160"/>
    </location>
</feature>
<keyword evidence="6 8" id="KW-1133">Transmembrane helix</keyword>
<dbReference type="GO" id="GO:0016763">
    <property type="term" value="F:pentosyltransferase activity"/>
    <property type="evidence" value="ECO:0007669"/>
    <property type="project" value="TreeGrafter"/>
</dbReference>
<evidence type="ECO:0000256" key="3">
    <source>
        <dbReference type="ARBA" id="ARBA00022676"/>
    </source>
</evidence>
<evidence type="ECO:0000256" key="1">
    <source>
        <dbReference type="ARBA" id="ARBA00004651"/>
    </source>
</evidence>
<feature type="transmembrane region" description="Helical" evidence="8">
    <location>
        <begin position="7"/>
        <end position="26"/>
    </location>
</feature>
<feature type="transmembrane region" description="Helical" evidence="8">
    <location>
        <begin position="116"/>
        <end position="137"/>
    </location>
</feature>
<evidence type="ECO:0000256" key="6">
    <source>
        <dbReference type="ARBA" id="ARBA00022989"/>
    </source>
</evidence>
<keyword evidence="7 8" id="KW-0472">Membrane</keyword>
<feature type="transmembrane region" description="Helical" evidence="8">
    <location>
        <begin position="82"/>
        <end position="104"/>
    </location>
</feature>
<dbReference type="EMBL" id="CP159510">
    <property type="protein sequence ID" value="XCJ17964.1"/>
    <property type="molecule type" value="Genomic_DNA"/>
</dbReference>
<comment type="subcellular location">
    <subcellularLocation>
        <location evidence="1">Cell membrane</location>
        <topology evidence="1">Multi-pass membrane protein</topology>
    </subcellularLocation>
</comment>
<feature type="transmembrane region" description="Helical" evidence="8">
    <location>
        <begin position="372"/>
        <end position="393"/>
    </location>
</feature>
<dbReference type="InterPro" id="IPR038731">
    <property type="entry name" value="RgtA/B/C-like"/>
</dbReference>
<gene>
    <name evidence="10" type="ORF">ABNN70_05740</name>
</gene>
<dbReference type="PANTHER" id="PTHR33908">
    <property type="entry name" value="MANNOSYLTRANSFERASE YKCB-RELATED"/>
    <property type="match status" value="1"/>
</dbReference>
<keyword evidence="5 8" id="KW-0812">Transmembrane</keyword>
<dbReference type="AlphaFoldDB" id="A0AAU8II96"/>
<dbReference type="GO" id="GO:0005886">
    <property type="term" value="C:plasma membrane"/>
    <property type="evidence" value="ECO:0007669"/>
    <property type="project" value="UniProtKB-SubCell"/>
</dbReference>
<dbReference type="PANTHER" id="PTHR33908:SF11">
    <property type="entry name" value="MEMBRANE PROTEIN"/>
    <property type="match status" value="1"/>
</dbReference>
<evidence type="ECO:0000256" key="5">
    <source>
        <dbReference type="ARBA" id="ARBA00022692"/>
    </source>
</evidence>
<feature type="transmembrane region" description="Helical" evidence="8">
    <location>
        <begin position="55"/>
        <end position="76"/>
    </location>
</feature>
<accession>A0AAU8II96</accession>
<evidence type="ECO:0000256" key="7">
    <source>
        <dbReference type="ARBA" id="ARBA00023136"/>
    </source>
</evidence>
<name>A0AAU8II96_9BACL</name>
<sequence>MSLNKKMPYLVGFVIFCLESAFGIWMTHWNHFIPGDAISRVANAYYVLFSRDPHLGAIGFVWNPLPSLLMIPLLLVTPWVKIIASEGIAGILLTSVFASCTAMLLLKSLLRRKQPLLFSCAFVFLFSFNPFMFLYGSNGMSEMIFIFFIILCVTAFTDWMDDRRGVSPLITMGFALALAFLTRYESVLFGAALALSLTVMMWSRRQEAAIRPYGLTGTYHKWEAGEWIALLPAIYTGVIWIALNGAIMGDGLFFLRSSYSNLAQSEGLSKNPTVSHVIGDPAQTLLFVVERSLPFMLPLIAVCLIRVMRRKLFSTGLLCLLILLLSIPVMQIYMLYKGASYGWLRFFVYPFVITLAWLPFELHKLKEKASHRYIPGCCLTLIILSGSACFTGYTMSQERLSPEEYQAIHYHNSPTYLSNRSSLHIAKDLDQLLQKDKKATLLLDSFNGFQIILNMDRTRQLIVTSDLDFKKKLNDPAGEQVDYILVPKPEGVATLNAVNERYKNSYYKGAIFAKLYKAYDDKWRLYRVVKSKE</sequence>
<feature type="transmembrane region" description="Helical" evidence="8">
    <location>
        <begin position="342"/>
        <end position="360"/>
    </location>
</feature>
<keyword evidence="4" id="KW-0808">Transferase</keyword>
<protein>
    <recommendedName>
        <fullName evidence="9">Glycosyltransferase RgtA/B/C/D-like domain-containing protein</fullName>
    </recommendedName>
</protein>
<dbReference type="RefSeq" id="WP_353949049.1">
    <property type="nucleotide sequence ID" value="NZ_CP159510.1"/>
</dbReference>
<feature type="transmembrane region" description="Helical" evidence="8">
    <location>
        <begin position="317"/>
        <end position="336"/>
    </location>
</feature>
<evidence type="ECO:0000256" key="8">
    <source>
        <dbReference type="SAM" id="Phobius"/>
    </source>
</evidence>
<keyword evidence="2" id="KW-1003">Cell membrane</keyword>
<proteinExistence type="predicted"/>
<feature type="transmembrane region" description="Helical" evidence="8">
    <location>
        <begin position="285"/>
        <end position="305"/>
    </location>
</feature>
<feature type="domain" description="Glycosyltransferase RgtA/B/C/D-like" evidence="9">
    <location>
        <begin position="83"/>
        <end position="205"/>
    </location>
</feature>
<evidence type="ECO:0000256" key="4">
    <source>
        <dbReference type="ARBA" id="ARBA00022679"/>
    </source>
</evidence>
<reference evidence="10" key="1">
    <citation type="submission" date="2024-06" db="EMBL/GenBank/DDBJ databases">
        <authorList>
            <person name="Fan A."/>
            <person name="Zhang F.Y."/>
            <person name="Zhang L."/>
        </authorList>
    </citation>
    <scope>NUCLEOTIDE SEQUENCE</scope>
    <source>
        <strain evidence="10">Y61</strain>
    </source>
</reference>
<feature type="transmembrane region" description="Helical" evidence="8">
    <location>
        <begin position="224"/>
        <end position="243"/>
    </location>
</feature>
<dbReference type="InterPro" id="IPR050297">
    <property type="entry name" value="LipidA_mod_glycosyltrf_83"/>
</dbReference>
<evidence type="ECO:0000313" key="10">
    <source>
        <dbReference type="EMBL" id="XCJ17964.1"/>
    </source>
</evidence>
<dbReference type="Pfam" id="PF13231">
    <property type="entry name" value="PMT_2"/>
    <property type="match status" value="1"/>
</dbReference>
<evidence type="ECO:0000256" key="2">
    <source>
        <dbReference type="ARBA" id="ARBA00022475"/>
    </source>
</evidence>
<dbReference type="GO" id="GO:0009103">
    <property type="term" value="P:lipopolysaccharide biosynthetic process"/>
    <property type="evidence" value="ECO:0007669"/>
    <property type="project" value="UniProtKB-ARBA"/>
</dbReference>
<organism evidence="10">
    <name type="scientific">Sporolactobacillus sp. Y61</name>
    <dbReference type="NCBI Taxonomy" id="3160863"/>
    <lineage>
        <taxon>Bacteria</taxon>
        <taxon>Bacillati</taxon>
        <taxon>Bacillota</taxon>
        <taxon>Bacilli</taxon>
        <taxon>Bacillales</taxon>
        <taxon>Sporolactobacillaceae</taxon>
        <taxon>Sporolactobacillus</taxon>
    </lineage>
</organism>